<reference evidence="6 7" key="1">
    <citation type="submission" date="2019-08" db="EMBL/GenBank/DDBJ databases">
        <title>Archaea genome.</title>
        <authorList>
            <person name="Kajale S."/>
            <person name="Shouche Y."/>
            <person name="Deshpande N."/>
            <person name="Sharma A."/>
        </authorList>
    </citation>
    <scope>NUCLEOTIDE SEQUENCE [LARGE SCALE GENOMIC DNA]</scope>
    <source>
        <strain evidence="6 7">ESP3B_9</strain>
    </source>
</reference>
<accession>A0A5D5AP04</accession>
<evidence type="ECO:0000313" key="6">
    <source>
        <dbReference type="EMBL" id="TYT62615.1"/>
    </source>
</evidence>
<dbReference type="Proteomes" id="UP000324104">
    <property type="component" value="Unassembled WGS sequence"/>
</dbReference>
<dbReference type="Pfam" id="PF00355">
    <property type="entry name" value="Rieske"/>
    <property type="match status" value="1"/>
</dbReference>
<dbReference type="InterPro" id="IPR017941">
    <property type="entry name" value="Rieske_2Fe-2S"/>
</dbReference>
<dbReference type="CDD" id="cd03467">
    <property type="entry name" value="Rieske"/>
    <property type="match status" value="1"/>
</dbReference>
<dbReference type="GO" id="GO:0046872">
    <property type="term" value="F:metal ion binding"/>
    <property type="evidence" value="ECO:0007669"/>
    <property type="project" value="UniProtKB-KW"/>
</dbReference>
<evidence type="ECO:0000256" key="3">
    <source>
        <dbReference type="ARBA" id="ARBA00023004"/>
    </source>
</evidence>
<feature type="domain" description="Rieske" evidence="5">
    <location>
        <begin position="24"/>
        <end position="116"/>
    </location>
</feature>
<evidence type="ECO:0000256" key="4">
    <source>
        <dbReference type="ARBA" id="ARBA00023014"/>
    </source>
</evidence>
<keyword evidence="1" id="KW-0001">2Fe-2S</keyword>
<dbReference type="InterPro" id="IPR036922">
    <property type="entry name" value="Rieske_2Fe-2S_sf"/>
</dbReference>
<dbReference type="PROSITE" id="PS51296">
    <property type="entry name" value="RIESKE"/>
    <property type="match status" value="1"/>
</dbReference>
<evidence type="ECO:0000313" key="7">
    <source>
        <dbReference type="Proteomes" id="UP000324104"/>
    </source>
</evidence>
<dbReference type="AlphaFoldDB" id="A0A5D5AP04"/>
<organism evidence="6 7">
    <name type="scientific">Natrialba swarupiae</name>
    <dbReference type="NCBI Taxonomy" id="2448032"/>
    <lineage>
        <taxon>Archaea</taxon>
        <taxon>Methanobacteriati</taxon>
        <taxon>Methanobacteriota</taxon>
        <taxon>Stenosarchaea group</taxon>
        <taxon>Halobacteria</taxon>
        <taxon>Halobacteriales</taxon>
        <taxon>Natrialbaceae</taxon>
        <taxon>Natrialba</taxon>
    </lineage>
</organism>
<dbReference type="EMBL" id="VTAW01000007">
    <property type="protein sequence ID" value="TYT62615.1"/>
    <property type="molecule type" value="Genomic_DNA"/>
</dbReference>
<sequence>MSDSRSRREPNKTIITPLTLGGSMIDVGTEELLEETPQIVTVEGNRYVLHERENGDVALYSAICPHQRGRITAREEILLCPNHRWKFDPETGECLTVDDERLPAVPVSREDGSLVVETLPSKIA</sequence>
<keyword evidence="3" id="KW-0408">Iron</keyword>
<dbReference type="Gene3D" id="2.102.10.10">
    <property type="entry name" value="Rieske [2Fe-2S] iron-sulphur domain"/>
    <property type="match status" value="1"/>
</dbReference>
<dbReference type="GO" id="GO:0051537">
    <property type="term" value="F:2 iron, 2 sulfur cluster binding"/>
    <property type="evidence" value="ECO:0007669"/>
    <property type="project" value="UniProtKB-KW"/>
</dbReference>
<keyword evidence="2" id="KW-0479">Metal-binding</keyword>
<proteinExistence type="predicted"/>
<protein>
    <submittedName>
        <fullName evidence="6">Rieske 2Fe-2S domain-containing protein</fullName>
    </submittedName>
</protein>
<keyword evidence="4" id="KW-0411">Iron-sulfur</keyword>
<name>A0A5D5AP04_9EURY</name>
<evidence type="ECO:0000256" key="1">
    <source>
        <dbReference type="ARBA" id="ARBA00022714"/>
    </source>
</evidence>
<dbReference type="SUPFAM" id="SSF50022">
    <property type="entry name" value="ISP domain"/>
    <property type="match status" value="1"/>
</dbReference>
<evidence type="ECO:0000256" key="2">
    <source>
        <dbReference type="ARBA" id="ARBA00022723"/>
    </source>
</evidence>
<evidence type="ECO:0000259" key="5">
    <source>
        <dbReference type="PROSITE" id="PS51296"/>
    </source>
</evidence>
<gene>
    <name evidence="6" type="ORF">FYC77_07560</name>
</gene>
<keyword evidence="7" id="KW-1185">Reference proteome</keyword>
<comment type="caution">
    <text evidence="6">The sequence shown here is derived from an EMBL/GenBank/DDBJ whole genome shotgun (WGS) entry which is preliminary data.</text>
</comment>